<feature type="compositionally biased region" description="Basic and acidic residues" evidence="1">
    <location>
        <begin position="1"/>
        <end position="25"/>
    </location>
</feature>
<gene>
    <name evidence="2" type="primary">phospho1</name>
    <name evidence="2" type="ORF">EVAR_77565_1</name>
</gene>
<keyword evidence="3" id="KW-1185">Reference proteome</keyword>
<evidence type="ECO:0000256" key="1">
    <source>
        <dbReference type="SAM" id="MobiDB-lite"/>
    </source>
</evidence>
<feature type="region of interest" description="Disordered" evidence="1">
    <location>
        <begin position="1"/>
        <end position="32"/>
    </location>
</feature>
<evidence type="ECO:0000313" key="3">
    <source>
        <dbReference type="Proteomes" id="UP000299102"/>
    </source>
</evidence>
<organism evidence="2 3">
    <name type="scientific">Eumeta variegata</name>
    <name type="common">Bagworm moth</name>
    <name type="synonym">Eumeta japonica</name>
    <dbReference type="NCBI Taxonomy" id="151549"/>
    <lineage>
        <taxon>Eukaryota</taxon>
        <taxon>Metazoa</taxon>
        <taxon>Ecdysozoa</taxon>
        <taxon>Arthropoda</taxon>
        <taxon>Hexapoda</taxon>
        <taxon>Insecta</taxon>
        <taxon>Pterygota</taxon>
        <taxon>Neoptera</taxon>
        <taxon>Endopterygota</taxon>
        <taxon>Lepidoptera</taxon>
        <taxon>Glossata</taxon>
        <taxon>Ditrysia</taxon>
        <taxon>Tineoidea</taxon>
        <taxon>Psychidae</taxon>
        <taxon>Oiketicinae</taxon>
        <taxon>Eumeta</taxon>
    </lineage>
</organism>
<name>A0A4C1T7J2_EUMVA</name>
<dbReference type="Gene3D" id="3.40.50.1000">
    <property type="entry name" value="HAD superfamily/HAD-like"/>
    <property type="match status" value="1"/>
</dbReference>
<dbReference type="STRING" id="151549.A0A4C1T7J2"/>
<proteinExistence type="predicted"/>
<dbReference type="GO" id="GO:0016791">
    <property type="term" value="F:phosphatase activity"/>
    <property type="evidence" value="ECO:0007669"/>
    <property type="project" value="InterPro"/>
</dbReference>
<dbReference type="SUPFAM" id="SSF56784">
    <property type="entry name" value="HAD-like"/>
    <property type="match status" value="1"/>
</dbReference>
<dbReference type="OrthoDB" id="10267182at2759"/>
<dbReference type="Proteomes" id="UP000299102">
    <property type="component" value="Unassembled WGS sequence"/>
</dbReference>
<dbReference type="InterPro" id="IPR036412">
    <property type="entry name" value="HAD-like_sf"/>
</dbReference>
<accession>A0A4C1T7J2</accession>
<sequence length="186" mass="20849">MDEKEKKPSPERTDRPTGGHGETMRRAPWAHAARRTPRLRAHALQSAKVVSPPRRLNWAINNCVVDVLTNRSWWERGRLYIEPFMRADCRRCPSNLCKSAALAAWCGARAYSRIAYVGDGRNDYCAAASLPDSVSPPICTLWLRIMLSKYISSCTELANVVVAVMPVVATACAWVHYKLRHSSLPS</sequence>
<protein>
    <submittedName>
        <fullName evidence="2">Probable phosphatase phospho1</fullName>
    </submittedName>
</protein>
<dbReference type="PANTHER" id="PTHR20889:SF12">
    <property type="entry name" value="LP01149P"/>
    <property type="match status" value="1"/>
</dbReference>
<dbReference type="InterPro" id="IPR016965">
    <property type="entry name" value="Pase_PHOSPHO-typ"/>
</dbReference>
<dbReference type="AlphaFoldDB" id="A0A4C1T7J2"/>
<reference evidence="2 3" key="1">
    <citation type="journal article" date="2019" name="Commun. Biol.">
        <title>The bagworm genome reveals a unique fibroin gene that provides high tensile strength.</title>
        <authorList>
            <person name="Kono N."/>
            <person name="Nakamura H."/>
            <person name="Ohtoshi R."/>
            <person name="Tomita M."/>
            <person name="Numata K."/>
            <person name="Arakawa K."/>
        </authorList>
    </citation>
    <scope>NUCLEOTIDE SEQUENCE [LARGE SCALE GENOMIC DNA]</scope>
</reference>
<evidence type="ECO:0000313" key="2">
    <source>
        <dbReference type="EMBL" id="GBP10156.1"/>
    </source>
</evidence>
<dbReference type="InterPro" id="IPR023214">
    <property type="entry name" value="HAD_sf"/>
</dbReference>
<dbReference type="EMBL" id="BGZK01000039">
    <property type="protein sequence ID" value="GBP10156.1"/>
    <property type="molecule type" value="Genomic_DNA"/>
</dbReference>
<comment type="caution">
    <text evidence="2">The sequence shown here is derived from an EMBL/GenBank/DDBJ whole genome shotgun (WGS) entry which is preliminary data.</text>
</comment>
<dbReference type="Pfam" id="PF06888">
    <property type="entry name" value="Put_Phosphatase"/>
    <property type="match status" value="1"/>
</dbReference>
<dbReference type="PANTHER" id="PTHR20889">
    <property type="entry name" value="PHOSPHATASE, ORPHAN 1, 2"/>
    <property type="match status" value="1"/>
</dbReference>